<accession>A0ACB6FHP8</accession>
<evidence type="ECO:0000313" key="2">
    <source>
        <dbReference type="Proteomes" id="UP000293547"/>
    </source>
</evidence>
<sequence>MDESRIPPYAILSHTWGPDEVTLQQFTDLSLRDDHYLKNSHGYWKIIKACQQALQDDIDYVWVDTCCIDKTSSAELSEAINSMFRWYEKADVCYAYLDDVNVFSEAEINDSTSNGRFSKDELAKSRWFTRGWTLQELIAPEEIVFYGKHWRRIDEKASMCAALERMTGISANVLAGTDHVEDQSIAKRMSWMAGRTTTRTEDMAYSLMGIFDVNMPLLYGEGNKAFVRLQEEIMKDSADHSLFAWNEPPPKLFVWPSPIFANHPKHFRASSGIVNRRFDDKDKLEEEFSSTNRGIKIKLRIRRPITDSSHALTLMDNHFLAVLDCCFEDPKFENCWPSITVRRLTGSKSQYMRVPSHPIVPVVFGQVSDAQKLFGVVSVGEIDSGEWIYLRKKIPGWAFESAFLIKRQS</sequence>
<reference evidence="1 2" key="1">
    <citation type="journal article" date="2019" name="bioRxiv">
        <title>Genomics, evolutionary history and diagnostics of the Alternaria alternata species group including apple and Asian pear pathotypes.</title>
        <authorList>
            <person name="Armitage A.D."/>
            <person name="Cockerton H.M."/>
            <person name="Sreenivasaprasad S."/>
            <person name="Woodhall J.W."/>
            <person name="Lane C.R."/>
            <person name="Harrison R.J."/>
            <person name="Clarkson J.P."/>
        </authorList>
    </citation>
    <scope>NUCLEOTIDE SEQUENCE [LARGE SCALE GENOMIC DNA]</scope>
    <source>
        <strain evidence="1 2">FERA 650</strain>
    </source>
</reference>
<comment type="caution">
    <text evidence="1">The sequence shown here is derived from an EMBL/GenBank/DDBJ whole genome shotgun (WGS) entry which is preliminary data.</text>
</comment>
<proteinExistence type="predicted"/>
<evidence type="ECO:0000313" key="1">
    <source>
        <dbReference type="EMBL" id="KAB2103939.1"/>
    </source>
</evidence>
<dbReference type="EMBL" id="PDWZ02000007">
    <property type="protein sequence ID" value="KAB2103939.1"/>
    <property type="molecule type" value="Genomic_DNA"/>
</dbReference>
<protein>
    <submittedName>
        <fullName evidence="1">Uncharacterized protein</fullName>
    </submittedName>
</protein>
<organism evidence="1 2">
    <name type="scientific">Alternaria gaisen</name>
    <dbReference type="NCBI Taxonomy" id="167740"/>
    <lineage>
        <taxon>Eukaryota</taxon>
        <taxon>Fungi</taxon>
        <taxon>Dikarya</taxon>
        <taxon>Ascomycota</taxon>
        <taxon>Pezizomycotina</taxon>
        <taxon>Dothideomycetes</taxon>
        <taxon>Pleosporomycetidae</taxon>
        <taxon>Pleosporales</taxon>
        <taxon>Pleosporineae</taxon>
        <taxon>Pleosporaceae</taxon>
        <taxon>Alternaria</taxon>
        <taxon>Alternaria sect. Alternaria</taxon>
    </lineage>
</organism>
<keyword evidence="2" id="KW-1185">Reference proteome</keyword>
<name>A0ACB6FHP8_9PLEO</name>
<gene>
    <name evidence="1" type="ORF">AG0111_0g7710</name>
</gene>
<dbReference type="Proteomes" id="UP000293547">
    <property type="component" value="Unassembled WGS sequence"/>
</dbReference>